<keyword evidence="6" id="KW-1185">Reference proteome</keyword>
<dbReference type="EMBL" id="JACIJO010000003">
    <property type="protein sequence ID" value="MBB6327749.1"/>
    <property type="molecule type" value="Genomic_DNA"/>
</dbReference>
<gene>
    <name evidence="5" type="ORF">FHS59_003392</name>
</gene>
<organism evidence="5 6">
    <name type="scientific">Algoriphagus iocasae</name>
    <dbReference type="NCBI Taxonomy" id="1836499"/>
    <lineage>
        <taxon>Bacteria</taxon>
        <taxon>Pseudomonadati</taxon>
        <taxon>Bacteroidota</taxon>
        <taxon>Cytophagia</taxon>
        <taxon>Cytophagales</taxon>
        <taxon>Cyclobacteriaceae</taxon>
        <taxon>Algoriphagus</taxon>
    </lineage>
</organism>
<dbReference type="Proteomes" id="UP000588604">
    <property type="component" value="Unassembled WGS sequence"/>
</dbReference>
<evidence type="ECO:0000256" key="3">
    <source>
        <dbReference type="ARBA" id="ARBA00022679"/>
    </source>
</evidence>
<name>A0A841MQ80_9BACT</name>
<evidence type="ECO:0000256" key="2">
    <source>
        <dbReference type="ARBA" id="ARBA00022676"/>
    </source>
</evidence>
<dbReference type="Pfam" id="PF00535">
    <property type="entry name" value="Glycos_transf_2"/>
    <property type="match status" value="1"/>
</dbReference>
<accession>A0A841MQ80</accession>
<keyword evidence="3 5" id="KW-0808">Transferase</keyword>
<evidence type="ECO:0000313" key="6">
    <source>
        <dbReference type="Proteomes" id="UP000588604"/>
    </source>
</evidence>
<proteinExistence type="inferred from homology"/>
<dbReference type="InterPro" id="IPR001173">
    <property type="entry name" value="Glyco_trans_2-like"/>
</dbReference>
<dbReference type="AlphaFoldDB" id="A0A841MQ80"/>
<dbReference type="PANTHER" id="PTHR43179">
    <property type="entry name" value="RHAMNOSYLTRANSFERASE WBBL"/>
    <property type="match status" value="1"/>
</dbReference>
<dbReference type="PANTHER" id="PTHR43179:SF12">
    <property type="entry name" value="GALACTOFURANOSYLTRANSFERASE GLFT2"/>
    <property type="match status" value="1"/>
</dbReference>
<dbReference type="InterPro" id="IPR029044">
    <property type="entry name" value="Nucleotide-diphossugar_trans"/>
</dbReference>
<keyword evidence="2" id="KW-0328">Glycosyltransferase</keyword>
<dbReference type="SUPFAM" id="SSF53448">
    <property type="entry name" value="Nucleotide-diphospho-sugar transferases"/>
    <property type="match status" value="1"/>
</dbReference>
<comment type="similarity">
    <text evidence="1">Belongs to the glycosyltransferase 2 family.</text>
</comment>
<sequence>MSYFISVIIPLYKDWERLGFCLQALENQDSPEVEFEVIIVNNDPNDTKELDINYSFPIRYLKEIIPGSYAARNKGISVAKGDAYIFTDSDCIPSSNWIKTSVFLLNSYSTDIFAGSIKLFSEIDNRYVRFEKVFAFPNEKYVNDENFGVTANLLVRKSVLEKIGGFNTKLLTGGDSEFCNRAVKEGFKIAYFNDLQVSHPARSSWKELRVKAKRFGGRLPSGGNKTIIFLKLIGKFRIRLKDIQEISKIQDNGFFQKLDYFLIKQNLRWVEAKESIFVFLGKKAGRK</sequence>
<reference evidence="5 6" key="1">
    <citation type="submission" date="2020-08" db="EMBL/GenBank/DDBJ databases">
        <title>Genomic Encyclopedia of Type Strains, Phase IV (KMG-IV): sequencing the most valuable type-strain genomes for metagenomic binning, comparative biology and taxonomic classification.</title>
        <authorList>
            <person name="Goeker M."/>
        </authorList>
    </citation>
    <scope>NUCLEOTIDE SEQUENCE [LARGE SCALE GENOMIC DNA]</scope>
    <source>
        <strain evidence="5 6">DSM 102044</strain>
    </source>
</reference>
<comment type="caution">
    <text evidence="5">The sequence shown here is derived from an EMBL/GenBank/DDBJ whole genome shotgun (WGS) entry which is preliminary data.</text>
</comment>
<dbReference type="Gene3D" id="3.90.550.10">
    <property type="entry name" value="Spore Coat Polysaccharide Biosynthesis Protein SpsA, Chain A"/>
    <property type="match status" value="1"/>
</dbReference>
<evidence type="ECO:0000259" key="4">
    <source>
        <dbReference type="Pfam" id="PF00535"/>
    </source>
</evidence>
<protein>
    <submittedName>
        <fullName evidence="5">GT2 family glycosyltransferase</fullName>
    </submittedName>
</protein>
<dbReference type="RefSeq" id="WP_184496510.1">
    <property type="nucleotide sequence ID" value="NZ_JACIJO010000003.1"/>
</dbReference>
<feature type="domain" description="Glycosyltransferase 2-like" evidence="4">
    <location>
        <begin position="6"/>
        <end position="163"/>
    </location>
</feature>
<dbReference type="GO" id="GO:0016757">
    <property type="term" value="F:glycosyltransferase activity"/>
    <property type="evidence" value="ECO:0007669"/>
    <property type="project" value="UniProtKB-KW"/>
</dbReference>
<evidence type="ECO:0000256" key="1">
    <source>
        <dbReference type="ARBA" id="ARBA00006739"/>
    </source>
</evidence>
<evidence type="ECO:0000313" key="5">
    <source>
        <dbReference type="EMBL" id="MBB6327749.1"/>
    </source>
</evidence>